<keyword evidence="2" id="KW-1185">Reference proteome</keyword>
<evidence type="ECO:0000313" key="1">
    <source>
        <dbReference type="EMBL" id="KAL3317865.1"/>
    </source>
</evidence>
<reference evidence="1 2" key="1">
    <citation type="submission" date="2024-11" db="EMBL/GenBank/DDBJ databases">
        <title>Adaptive evolution of stress response genes in parasites aligns with host niche diversity.</title>
        <authorList>
            <person name="Hahn C."/>
            <person name="Resl P."/>
        </authorList>
    </citation>
    <scope>NUCLEOTIDE SEQUENCE [LARGE SCALE GENOMIC DNA]</scope>
    <source>
        <strain evidence="1">EGGRZ-B1_66</strain>
        <tissue evidence="1">Body</tissue>
    </source>
</reference>
<name>A0ABD2QE90_9PLAT</name>
<dbReference type="EMBL" id="JBJKFK010000316">
    <property type="protein sequence ID" value="KAL3317865.1"/>
    <property type="molecule type" value="Genomic_DNA"/>
</dbReference>
<proteinExistence type="predicted"/>
<comment type="caution">
    <text evidence="1">The sequence shown here is derived from an EMBL/GenBank/DDBJ whole genome shotgun (WGS) entry which is preliminary data.</text>
</comment>
<gene>
    <name evidence="1" type="ORF">Ciccas_003477</name>
</gene>
<accession>A0ABD2QE90</accession>
<evidence type="ECO:0000313" key="2">
    <source>
        <dbReference type="Proteomes" id="UP001626550"/>
    </source>
</evidence>
<organism evidence="1 2">
    <name type="scientific">Cichlidogyrus casuarinus</name>
    <dbReference type="NCBI Taxonomy" id="1844966"/>
    <lineage>
        <taxon>Eukaryota</taxon>
        <taxon>Metazoa</taxon>
        <taxon>Spiralia</taxon>
        <taxon>Lophotrochozoa</taxon>
        <taxon>Platyhelminthes</taxon>
        <taxon>Monogenea</taxon>
        <taxon>Monopisthocotylea</taxon>
        <taxon>Dactylogyridea</taxon>
        <taxon>Ancyrocephalidae</taxon>
        <taxon>Cichlidogyrus</taxon>
    </lineage>
</organism>
<dbReference type="Proteomes" id="UP001626550">
    <property type="component" value="Unassembled WGS sequence"/>
</dbReference>
<dbReference type="AlphaFoldDB" id="A0ABD2QE90"/>
<protein>
    <submittedName>
        <fullName evidence="1">Uncharacterized protein</fullName>
    </submittedName>
</protein>
<sequence length="102" mass="12115">MVYILSYLLKSQINLFMGNTMFDSRTIFWQQYYLGSPIHDKFLVNLLEDNYFKTSLHVHCMLCLRNRKFMIPWREANPGLILEKHEELALASPEGFDKQQAI</sequence>